<organism evidence="2 3">
    <name type="scientific">Antrihabitans spumae</name>
    <dbReference type="NCBI Taxonomy" id="3373370"/>
    <lineage>
        <taxon>Bacteria</taxon>
        <taxon>Bacillati</taxon>
        <taxon>Actinomycetota</taxon>
        <taxon>Actinomycetes</taxon>
        <taxon>Mycobacteriales</taxon>
        <taxon>Nocardiaceae</taxon>
        <taxon>Antrihabitans</taxon>
    </lineage>
</organism>
<gene>
    <name evidence="2" type="ORF">ACHIPZ_02900</name>
</gene>
<dbReference type="InterPro" id="IPR018644">
    <property type="entry name" value="DUF2071"/>
</dbReference>
<protein>
    <submittedName>
        <fullName evidence="2">YqjF family protein</fullName>
    </submittedName>
</protein>
<dbReference type="PANTHER" id="PTHR39186">
    <property type="entry name" value="DUF2071 FAMILY PROTEIN"/>
    <property type="match status" value="1"/>
</dbReference>
<feature type="region of interest" description="Disordered" evidence="1">
    <location>
        <begin position="241"/>
        <end position="260"/>
    </location>
</feature>
<dbReference type="Gene3D" id="2.40.400.10">
    <property type="entry name" value="Acetoacetate decarboxylase-like"/>
    <property type="match status" value="1"/>
</dbReference>
<accession>A0ABW7JIW6</accession>
<proteinExistence type="predicted"/>
<sequence length="260" mass="28736">MDRDGGQRLWPRPPLLPRPILMDQRWERLVFLHWRVPSHRVAPLLPSGCTPDEFDGSSWVGLIGFHMVGAGFGYKHPVPYFGTFPEINVRLYSVDADGRRGVVFRSLDASRLAVVAGTNLAGIPYRWASMAIDDDGSEIAYRSTRLAPPLRGRTTDFGVVRGSRDMSDDALAVFLTARWGLHTSLAGRLLYIPNVHRRWQLSDADLTHYSDQLVGAAGLPNVSNRPPDSVLYAPGVSTQFGRPYNARTTSSPGSGLRSSH</sequence>
<dbReference type="InterPro" id="IPR023375">
    <property type="entry name" value="ADC_dom_sf"/>
</dbReference>
<name>A0ABW7JIW6_9NOCA</name>
<dbReference type="RefSeq" id="WP_395112597.1">
    <property type="nucleotide sequence ID" value="NZ_JBIMSO010000010.1"/>
</dbReference>
<dbReference type="SUPFAM" id="SSF160104">
    <property type="entry name" value="Acetoacetate decarboxylase-like"/>
    <property type="match status" value="1"/>
</dbReference>
<evidence type="ECO:0000313" key="2">
    <source>
        <dbReference type="EMBL" id="MFH5207169.1"/>
    </source>
</evidence>
<dbReference type="EMBL" id="JBIMSO010000010">
    <property type="protein sequence ID" value="MFH5207169.1"/>
    <property type="molecule type" value="Genomic_DNA"/>
</dbReference>
<reference evidence="2 3" key="1">
    <citation type="submission" date="2024-10" db="EMBL/GenBank/DDBJ databases">
        <authorList>
            <person name="Riesco R."/>
        </authorList>
    </citation>
    <scope>NUCLEOTIDE SEQUENCE [LARGE SCALE GENOMIC DNA]</scope>
    <source>
        <strain evidence="2 3">NCIMB 15449</strain>
    </source>
</reference>
<dbReference type="Proteomes" id="UP001609175">
    <property type="component" value="Unassembled WGS sequence"/>
</dbReference>
<evidence type="ECO:0000313" key="3">
    <source>
        <dbReference type="Proteomes" id="UP001609175"/>
    </source>
</evidence>
<dbReference type="PANTHER" id="PTHR39186:SF1">
    <property type="entry name" value="DUF2071 DOMAIN-CONTAINING PROTEIN"/>
    <property type="match status" value="1"/>
</dbReference>
<comment type="caution">
    <text evidence="2">The sequence shown here is derived from an EMBL/GenBank/DDBJ whole genome shotgun (WGS) entry which is preliminary data.</text>
</comment>
<evidence type="ECO:0000256" key="1">
    <source>
        <dbReference type="SAM" id="MobiDB-lite"/>
    </source>
</evidence>
<dbReference type="Pfam" id="PF09844">
    <property type="entry name" value="DUF2071"/>
    <property type="match status" value="1"/>
</dbReference>